<dbReference type="Gene3D" id="3.20.20.60">
    <property type="entry name" value="Phosphoenolpyruvate-binding domains"/>
    <property type="match status" value="1"/>
</dbReference>
<sequence length="476" mass="50758">MTRRAKIVATLGPATASPDTIRTLVGAGLDVARLNLSHGTHEDHSASYHNVRAAAEESGRSVGILADLQGPKIRLGTFADGEVELAPGDPFTITTDDIAGDAQRASTTYKGLPGDVRPGDRVLIDDGRVVLECTKTSSTDVHTRTIIGGPVSDHKGINLPGVSVSVPALTDKDENDLRWALQQGVDLVALSFVRSPADAEEVHRIMDEEGTHVPLIAKIEKPQAVERLYDIIEVFDGVMVARGDLGVELPLENVPMVQKRAIERCRDKAKPVIVATQMLESMIHAPRPTRAEASDVANAVIDGADAVMLSGETSIGDYPIDTVQTMDRIVAAAEQESLRASHVLSRVPETTGGAIARAAAEVGATVGARALVAFTMSGETARRLARYRSPIPLLAFTTQRGTRSQLALTWGVDTHCVAWVDNTDDMVRQVESELLNMGIYQRGDKIVVVSGSPPGTPGSTNSLRVHRIGDAITHGK</sequence>
<dbReference type="FunFam" id="3.40.1380.20:FF:000009">
    <property type="entry name" value="Pyruvate kinase"/>
    <property type="match status" value="1"/>
</dbReference>
<comment type="subunit">
    <text evidence="5">Homotetramer.</text>
</comment>
<dbReference type="EC" id="2.7.1.40" evidence="6 18"/>
<dbReference type="InterPro" id="IPR015813">
    <property type="entry name" value="Pyrv/PenolPyrv_kinase-like_dom"/>
</dbReference>
<feature type="domain" description="Pyruvate kinase barrel" evidence="20">
    <location>
        <begin position="3"/>
        <end position="323"/>
    </location>
</feature>
<dbReference type="SUPFAM" id="SSF52935">
    <property type="entry name" value="PK C-terminal domain-like"/>
    <property type="match status" value="1"/>
</dbReference>
<dbReference type="GO" id="GO:0030955">
    <property type="term" value="F:potassium ion binding"/>
    <property type="evidence" value="ECO:0007669"/>
    <property type="project" value="UniProtKB-UniRule"/>
</dbReference>
<evidence type="ECO:0000256" key="8">
    <source>
        <dbReference type="ARBA" id="ARBA00022679"/>
    </source>
</evidence>
<evidence type="ECO:0000256" key="12">
    <source>
        <dbReference type="ARBA" id="ARBA00022840"/>
    </source>
</evidence>
<dbReference type="InterPro" id="IPR018209">
    <property type="entry name" value="Pyrv_Knase_AS"/>
</dbReference>
<dbReference type="PANTHER" id="PTHR11817">
    <property type="entry name" value="PYRUVATE KINASE"/>
    <property type="match status" value="1"/>
</dbReference>
<comment type="cofactor">
    <cofactor evidence="1">
        <name>Mg(2+)</name>
        <dbReference type="ChEBI" id="CHEBI:18420"/>
    </cofactor>
</comment>
<dbReference type="GO" id="GO:0005524">
    <property type="term" value="F:ATP binding"/>
    <property type="evidence" value="ECO:0007669"/>
    <property type="project" value="UniProtKB-KW"/>
</dbReference>
<dbReference type="Pfam" id="PF00224">
    <property type="entry name" value="PK"/>
    <property type="match status" value="1"/>
</dbReference>
<dbReference type="Gene3D" id="3.40.1380.20">
    <property type="entry name" value="Pyruvate kinase, C-terminal domain"/>
    <property type="match status" value="1"/>
</dbReference>
<evidence type="ECO:0000256" key="19">
    <source>
        <dbReference type="RuleBase" id="RU000504"/>
    </source>
</evidence>
<dbReference type="NCBIfam" id="NF004886">
    <property type="entry name" value="PRK06247.1"/>
    <property type="match status" value="1"/>
</dbReference>
<evidence type="ECO:0000256" key="7">
    <source>
        <dbReference type="ARBA" id="ARBA00018587"/>
    </source>
</evidence>
<evidence type="ECO:0000256" key="16">
    <source>
        <dbReference type="ARBA" id="ARBA00023317"/>
    </source>
</evidence>
<dbReference type="InterPro" id="IPR015793">
    <property type="entry name" value="Pyrv_Knase_brl"/>
</dbReference>
<protein>
    <recommendedName>
        <fullName evidence="7 18">Pyruvate kinase</fullName>
        <ecNumber evidence="6 18">2.7.1.40</ecNumber>
    </recommendedName>
</protein>
<keyword evidence="10" id="KW-0547">Nucleotide-binding</keyword>
<evidence type="ECO:0000256" key="2">
    <source>
        <dbReference type="ARBA" id="ARBA00001958"/>
    </source>
</evidence>
<keyword evidence="13 19" id="KW-0460">Magnesium</keyword>
<evidence type="ECO:0000256" key="18">
    <source>
        <dbReference type="NCBIfam" id="TIGR01064"/>
    </source>
</evidence>
<evidence type="ECO:0000256" key="17">
    <source>
        <dbReference type="ARBA" id="ARBA00048152"/>
    </source>
</evidence>
<dbReference type="RefSeq" id="WP_141922835.1">
    <property type="nucleotide sequence ID" value="NZ_VFQC01000001.1"/>
</dbReference>
<reference evidence="22 23" key="1">
    <citation type="submission" date="2019-06" db="EMBL/GenBank/DDBJ databases">
        <title>Sequencing the genomes of 1000 actinobacteria strains.</title>
        <authorList>
            <person name="Klenk H.-P."/>
        </authorList>
    </citation>
    <scope>NUCLEOTIDE SEQUENCE [LARGE SCALE GENOMIC DNA]</scope>
    <source>
        <strain evidence="22 23">DSM 45015</strain>
    </source>
</reference>
<feature type="domain" description="Pyruvate kinase C-terminal" evidence="21">
    <location>
        <begin position="354"/>
        <end position="466"/>
    </location>
</feature>
<dbReference type="InterPro" id="IPR011037">
    <property type="entry name" value="Pyrv_Knase-like_insert_dom_sf"/>
</dbReference>
<keyword evidence="16 22" id="KW-0670">Pyruvate</keyword>
<evidence type="ECO:0000256" key="4">
    <source>
        <dbReference type="ARBA" id="ARBA00008663"/>
    </source>
</evidence>
<dbReference type="GO" id="GO:0000287">
    <property type="term" value="F:magnesium ion binding"/>
    <property type="evidence" value="ECO:0007669"/>
    <property type="project" value="UniProtKB-UniRule"/>
</dbReference>
<evidence type="ECO:0000259" key="21">
    <source>
        <dbReference type="Pfam" id="PF02887"/>
    </source>
</evidence>
<dbReference type="FunFam" id="3.20.20.60:FF:000025">
    <property type="entry name" value="Pyruvate kinase"/>
    <property type="match status" value="1"/>
</dbReference>
<dbReference type="InterPro" id="IPR036918">
    <property type="entry name" value="Pyrv_Knase_C_sf"/>
</dbReference>
<keyword evidence="15 19" id="KW-0324">Glycolysis</keyword>
<comment type="catalytic activity">
    <reaction evidence="17 19">
        <text>pyruvate + ATP = phosphoenolpyruvate + ADP + H(+)</text>
        <dbReference type="Rhea" id="RHEA:18157"/>
        <dbReference type="ChEBI" id="CHEBI:15361"/>
        <dbReference type="ChEBI" id="CHEBI:15378"/>
        <dbReference type="ChEBI" id="CHEBI:30616"/>
        <dbReference type="ChEBI" id="CHEBI:58702"/>
        <dbReference type="ChEBI" id="CHEBI:456216"/>
        <dbReference type="EC" id="2.7.1.40"/>
    </reaction>
</comment>
<comment type="caution">
    <text evidence="22">The sequence shown here is derived from an EMBL/GenBank/DDBJ whole genome shotgun (WGS) entry which is preliminary data.</text>
</comment>
<evidence type="ECO:0000256" key="14">
    <source>
        <dbReference type="ARBA" id="ARBA00022958"/>
    </source>
</evidence>
<dbReference type="Gene3D" id="2.40.33.10">
    <property type="entry name" value="PK beta-barrel domain-like"/>
    <property type="match status" value="1"/>
</dbReference>
<evidence type="ECO:0000313" key="22">
    <source>
        <dbReference type="EMBL" id="TQN31468.1"/>
    </source>
</evidence>
<dbReference type="EMBL" id="VFQC01000001">
    <property type="protein sequence ID" value="TQN31468.1"/>
    <property type="molecule type" value="Genomic_DNA"/>
</dbReference>
<keyword evidence="14" id="KW-0630">Potassium</keyword>
<dbReference type="Pfam" id="PF02887">
    <property type="entry name" value="PK_C"/>
    <property type="match status" value="1"/>
</dbReference>
<accession>A0A543NHZ5</accession>
<evidence type="ECO:0000256" key="1">
    <source>
        <dbReference type="ARBA" id="ARBA00001946"/>
    </source>
</evidence>
<keyword evidence="11 19" id="KW-0418">Kinase</keyword>
<keyword evidence="23" id="KW-1185">Reference proteome</keyword>
<evidence type="ECO:0000256" key="3">
    <source>
        <dbReference type="ARBA" id="ARBA00004997"/>
    </source>
</evidence>
<dbReference type="SUPFAM" id="SSF51621">
    <property type="entry name" value="Phosphoenolpyruvate/pyruvate domain"/>
    <property type="match status" value="1"/>
</dbReference>
<dbReference type="Proteomes" id="UP000317422">
    <property type="component" value="Unassembled WGS sequence"/>
</dbReference>
<evidence type="ECO:0000256" key="9">
    <source>
        <dbReference type="ARBA" id="ARBA00022723"/>
    </source>
</evidence>
<keyword evidence="8 19" id="KW-0808">Transferase</keyword>
<comment type="pathway">
    <text evidence="3 19">Carbohydrate degradation; glycolysis; pyruvate from D-glyceraldehyde 3-phosphate: step 5/5.</text>
</comment>
<evidence type="ECO:0000256" key="10">
    <source>
        <dbReference type="ARBA" id="ARBA00022741"/>
    </source>
</evidence>
<organism evidence="22 23">
    <name type="scientific">Haloactinospora alba</name>
    <dbReference type="NCBI Taxonomy" id="405555"/>
    <lineage>
        <taxon>Bacteria</taxon>
        <taxon>Bacillati</taxon>
        <taxon>Actinomycetota</taxon>
        <taxon>Actinomycetes</taxon>
        <taxon>Streptosporangiales</taxon>
        <taxon>Nocardiopsidaceae</taxon>
        <taxon>Haloactinospora</taxon>
    </lineage>
</organism>
<evidence type="ECO:0000256" key="11">
    <source>
        <dbReference type="ARBA" id="ARBA00022777"/>
    </source>
</evidence>
<dbReference type="InterPro" id="IPR015795">
    <property type="entry name" value="Pyrv_Knase_C"/>
</dbReference>
<evidence type="ECO:0000259" key="20">
    <source>
        <dbReference type="Pfam" id="PF00224"/>
    </source>
</evidence>
<evidence type="ECO:0000256" key="13">
    <source>
        <dbReference type="ARBA" id="ARBA00022842"/>
    </source>
</evidence>
<dbReference type="InterPro" id="IPR015806">
    <property type="entry name" value="Pyrv_Knase_insert_dom_sf"/>
</dbReference>
<dbReference type="AlphaFoldDB" id="A0A543NHZ5"/>
<evidence type="ECO:0000313" key="23">
    <source>
        <dbReference type="Proteomes" id="UP000317422"/>
    </source>
</evidence>
<gene>
    <name evidence="22" type="ORF">FHX37_1372</name>
</gene>
<name>A0A543NHZ5_9ACTN</name>
<dbReference type="NCBIfam" id="NF004491">
    <property type="entry name" value="PRK05826.1"/>
    <property type="match status" value="1"/>
</dbReference>
<dbReference type="SUPFAM" id="SSF50800">
    <property type="entry name" value="PK beta-barrel domain-like"/>
    <property type="match status" value="1"/>
</dbReference>
<dbReference type="NCBIfam" id="NF004978">
    <property type="entry name" value="PRK06354.1"/>
    <property type="match status" value="1"/>
</dbReference>
<dbReference type="UniPathway" id="UPA00109">
    <property type="reaction ID" value="UER00188"/>
</dbReference>
<comment type="similarity">
    <text evidence="4 19">Belongs to the pyruvate kinase family.</text>
</comment>
<dbReference type="GO" id="GO:0004743">
    <property type="term" value="F:pyruvate kinase activity"/>
    <property type="evidence" value="ECO:0007669"/>
    <property type="project" value="UniProtKB-UniRule"/>
</dbReference>
<dbReference type="PROSITE" id="PS00110">
    <property type="entry name" value="PYRUVATE_KINASE"/>
    <property type="match status" value="1"/>
</dbReference>
<dbReference type="NCBIfam" id="TIGR01064">
    <property type="entry name" value="pyruv_kin"/>
    <property type="match status" value="1"/>
</dbReference>
<dbReference type="InterPro" id="IPR001697">
    <property type="entry name" value="Pyr_Knase"/>
</dbReference>
<evidence type="ECO:0000256" key="5">
    <source>
        <dbReference type="ARBA" id="ARBA00011881"/>
    </source>
</evidence>
<dbReference type="PRINTS" id="PR01050">
    <property type="entry name" value="PYRUVTKNASE"/>
</dbReference>
<keyword evidence="12" id="KW-0067">ATP-binding</keyword>
<dbReference type="OrthoDB" id="9812123at2"/>
<evidence type="ECO:0000256" key="6">
    <source>
        <dbReference type="ARBA" id="ARBA00012142"/>
    </source>
</evidence>
<keyword evidence="9" id="KW-0479">Metal-binding</keyword>
<comment type="cofactor">
    <cofactor evidence="2">
        <name>K(+)</name>
        <dbReference type="ChEBI" id="CHEBI:29103"/>
    </cofactor>
</comment>
<evidence type="ECO:0000256" key="15">
    <source>
        <dbReference type="ARBA" id="ARBA00023152"/>
    </source>
</evidence>
<dbReference type="GO" id="GO:0016301">
    <property type="term" value="F:kinase activity"/>
    <property type="evidence" value="ECO:0007669"/>
    <property type="project" value="UniProtKB-KW"/>
</dbReference>
<dbReference type="FunFam" id="2.40.33.10:FF:000001">
    <property type="entry name" value="Pyruvate kinase"/>
    <property type="match status" value="1"/>
</dbReference>
<proteinExistence type="inferred from homology"/>
<dbReference type="InterPro" id="IPR040442">
    <property type="entry name" value="Pyrv_kinase-like_dom_sf"/>
</dbReference>